<accession>A0AAD6U2T3</accession>
<sequence>MAAHISAGDTPSVITSPMALTSEDSVPATAGTDAGLTSAKWTDSNVLAMLAELEAKKHTHMSGNGFKPQVWATVVTKVNEASPDSTQKKDKGKCMNKLSYLKKIFDLYLYVQKTSGEGWDDEKKLATNTEEGITNFVKRYGDQYACCYKSSCPYYTELDTLYRGLINKATGDNVLHLQKQKKKRQAAPSSRSSNTLRPPLKPLILANNPTNVPIDLQDSSAPTEDGTYNDETDVVLIPWRHIYFLIDFRQTVASKKRERAPTDDKSENDSITRPSIKRQRSESGGSARCNAEAGTQISRALDKLSTAMAQPVGR</sequence>
<feature type="domain" description="Myb/SANT-like" evidence="2">
    <location>
        <begin position="52"/>
        <end position="130"/>
    </location>
</feature>
<dbReference type="AlphaFoldDB" id="A0AAD6U2T3"/>
<feature type="region of interest" description="Disordered" evidence="1">
    <location>
        <begin position="254"/>
        <end position="294"/>
    </location>
</feature>
<gene>
    <name evidence="3" type="ORF">B0H15DRAFT_802758</name>
</gene>
<comment type="caution">
    <text evidence="3">The sequence shown here is derived from an EMBL/GenBank/DDBJ whole genome shotgun (WGS) entry which is preliminary data.</text>
</comment>
<dbReference type="Pfam" id="PF12776">
    <property type="entry name" value="Myb_DNA-bind_3"/>
    <property type="match status" value="1"/>
</dbReference>
<evidence type="ECO:0000313" key="3">
    <source>
        <dbReference type="EMBL" id="KAJ7083724.1"/>
    </source>
</evidence>
<dbReference type="Proteomes" id="UP001222325">
    <property type="component" value="Unassembled WGS sequence"/>
</dbReference>
<evidence type="ECO:0000259" key="2">
    <source>
        <dbReference type="Pfam" id="PF12776"/>
    </source>
</evidence>
<proteinExistence type="predicted"/>
<dbReference type="EMBL" id="JARJCN010000040">
    <property type="protein sequence ID" value="KAJ7083724.1"/>
    <property type="molecule type" value="Genomic_DNA"/>
</dbReference>
<name>A0AAD6U2T3_9AGAR</name>
<evidence type="ECO:0000256" key="1">
    <source>
        <dbReference type="SAM" id="MobiDB-lite"/>
    </source>
</evidence>
<keyword evidence="4" id="KW-1185">Reference proteome</keyword>
<feature type="compositionally biased region" description="Polar residues" evidence="1">
    <location>
        <begin position="207"/>
        <end position="222"/>
    </location>
</feature>
<evidence type="ECO:0000313" key="4">
    <source>
        <dbReference type="Proteomes" id="UP001222325"/>
    </source>
</evidence>
<feature type="compositionally biased region" description="Basic and acidic residues" evidence="1">
    <location>
        <begin position="259"/>
        <end position="270"/>
    </location>
</feature>
<feature type="compositionally biased region" description="Polar residues" evidence="1">
    <location>
        <begin position="187"/>
        <end position="196"/>
    </location>
</feature>
<organism evidence="3 4">
    <name type="scientific">Mycena belliarum</name>
    <dbReference type="NCBI Taxonomy" id="1033014"/>
    <lineage>
        <taxon>Eukaryota</taxon>
        <taxon>Fungi</taxon>
        <taxon>Dikarya</taxon>
        <taxon>Basidiomycota</taxon>
        <taxon>Agaricomycotina</taxon>
        <taxon>Agaricomycetes</taxon>
        <taxon>Agaricomycetidae</taxon>
        <taxon>Agaricales</taxon>
        <taxon>Marasmiineae</taxon>
        <taxon>Mycenaceae</taxon>
        <taxon>Mycena</taxon>
    </lineage>
</organism>
<protein>
    <recommendedName>
        <fullName evidence="2">Myb/SANT-like domain-containing protein</fullName>
    </recommendedName>
</protein>
<dbReference type="InterPro" id="IPR024752">
    <property type="entry name" value="Myb/SANT-like_dom"/>
</dbReference>
<reference evidence="3" key="1">
    <citation type="submission" date="2023-03" db="EMBL/GenBank/DDBJ databases">
        <title>Massive genome expansion in bonnet fungi (Mycena s.s.) driven by repeated elements and novel gene families across ecological guilds.</title>
        <authorList>
            <consortium name="Lawrence Berkeley National Laboratory"/>
            <person name="Harder C.B."/>
            <person name="Miyauchi S."/>
            <person name="Viragh M."/>
            <person name="Kuo A."/>
            <person name="Thoen E."/>
            <person name="Andreopoulos B."/>
            <person name="Lu D."/>
            <person name="Skrede I."/>
            <person name="Drula E."/>
            <person name="Henrissat B."/>
            <person name="Morin E."/>
            <person name="Kohler A."/>
            <person name="Barry K."/>
            <person name="LaButti K."/>
            <person name="Morin E."/>
            <person name="Salamov A."/>
            <person name="Lipzen A."/>
            <person name="Mereny Z."/>
            <person name="Hegedus B."/>
            <person name="Baldrian P."/>
            <person name="Stursova M."/>
            <person name="Weitz H."/>
            <person name="Taylor A."/>
            <person name="Grigoriev I.V."/>
            <person name="Nagy L.G."/>
            <person name="Martin F."/>
            <person name="Kauserud H."/>
        </authorList>
    </citation>
    <scope>NUCLEOTIDE SEQUENCE</scope>
    <source>
        <strain evidence="3">CBHHK173m</strain>
    </source>
</reference>
<feature type="region of interest" description="Disordered" evidence="1">
    <location>
        <begin position="178"/>
        <end position="229"/>
    </location>
</feature>